<proteinExistence type="predicted"/>
<feature type="region of interest" description="Disordered" evidence="1">
    <location>
        <begin position="144"/>
        <end position="184"/>
    </location>
</feature>
<reference evidence="2 3" key="1">
    <citation type="journal article" date="2019" name="Nat. Ecol. Evol.">
        <title>Megaphylogeny resolves global patterns of mushroom evolution.</title>
        <authorList>
            <person name="Varga T."/>
            <person name="Krizsan K."/>
            <person name="Foldi C."/>
            <person name="Dima B."/>
            <person name="Sanchez-Garcia M."/>
            <person name="Sanchez-Ramirez S."/>
            <person name="Szollosi G.J."/>
            <person name="Szarkandi J.G."/>
            <person name="Papp V."/>
            <person name="Albert L."/>
            <person name="Andreopoulos W."/>
            <person name="Angelini C."/>
            <person name="Antonin V."/>
            <person name="Barry K.W."/>
            <person name="Bougher N.L."/>
            <person name="Buchanan P."/>
            <person name="Buyck B."/>
            <person name="Bense V."/>
            <person name="Catcheside P."/>
            <person name="Chovatia M."/>
            <person name="Cooper J."/>
            <person name="Damon W."/>
            <person name="Desjardin D."/>
            <person name="Finy P."/>
            <person name="Geml J."/>
            <person name="Haridas S."/>
            <person name="Hughes K."/>
            <person name="Justo A."/>
            <person name="Karasinski D."/>
            <person name="Kautmanova I."/>
            <person name="Kiss B."/>
            <person name="Kocsube S."/>
            <person name="Kotiranta H."/>
            <person name="LaButti K.M."/>
            <person name="Lechner B.E."/>
            <person name="Liimatainen K."/>
            <person name="Lipzen A."/>
            <person name="Lukacs Z."/>
            <person name="Mihaltcheva S."/>
            <person name="Morgado L.N."/>
            <person name="Niskanen T."/>
            <person name="Noordeloos M.E."/>
            <person name="Ohm R.A."/>
            <person name="Ortiz-Santana B."/>
            <person name="Ovrebo C."/>
            <person name="Racz N."/>
            <person name="Riley R."/>
            <person name="Savchenko A."/>
            <person name="Shiryaev A."/>
            <person name="Soop K."/>
            <person name="Spirin V."/>
            <person name="Szebenyi C."/>
            <person name="Tomsovsky M."/>
            <person name="Tulloss R.E."/>
            <person name="Uehling J."/>
            <person name="Grigoriev I.V."/>
            <person name="Vagvolgyi C."/>
            <person name="Papp T."/>
            <person name="Martin F.M."/>
            <person name="Miettinen O."/>
            <person name="Hibbett D.S."/>
            <person name="Nagy L.G."/>
        </authorList>
    </citation>
    <scope>NUCLEOTIDE SEQUENCE [LARGE SCALE GENOMIC DNA]</scope>
    <source>
        <strain evidence="2 3">FP101781</strain>
    </source>
</reference>
<name>A0A4Y7SKI9_COPMI</name>
<dbReference type="AlphaFoldDB" id="A0A4Y7SKI9"/>
<keyword evidence="3" id="KW-1185">Reference proteome</keyword>
<protein>
    <submittedName>
        <fullName evidence="2">Uncharacterized protein</fullName>
    </submittedName>
</protein>
<dbReference type="EMBL" id="QPFP01000092">
    <property type="protein sequence ID" value="TEB22407.1"/>
    <property type="molecule type" value="Genomic_DNA"/>
</dbReference>
<evidence type="ECO:0000313" key="3">
    <source>
        <dbReference type="Proteomes" id="UP000298030"/>
    </source>
</evidence>
<dbReference type="Proteomes" id="UP000298030">
    <property type="component" value="Unassembled WGS sequence"/>
</dbReference>
<evidence type="ECO:0000256" key="1">
    <source>
        <dbReference type="SAM" id="MobiDB-lite"/>
    </source>
</evidence>
<evidence type="ECO:0000313" key="2">
    <source>
        <dbReference type="EMBL" id="TEB22407.1"/>
    </source>
</evidence>
<feature type="compositionally biased region" description="Polar residues" evidence="1">
    <location>
        <begin position="166"/>
        <end position="184"/>
    </location>
</feature>
<feature type="compositionally biased region" description="Acidic residues" evidence="1">
    <location>
        <begin position="153"/>
        <end position="164"/>
    </location>
</feature>
<gene>
    <name evidence="2" type="ORF">FA13DRAFT_1819014</name>
</gene>
<accession>A0A4Y7SKI9</accession>
<organism evidence="2 3">
    <name type="scientific">Coprinellus micaceus</name>
    <name type="common">Glistening ink-cap mushroom</name>
    <name type="synonym">Coprinus micaceus</name>
    <dbReference type="NCBI Taxonomy" id="71717"/>
    <lineage>
        <taxon>Eukaryota</taxon>
        <taxon>Fungi</taxon>
        <taxon>Dikarya</taxon>
        <taxon>Basidiomycota</taxon>
        <taxon>Agaricomycotina</taxon>
        <taxon>Agaricomycetes</taxon>
        <taxon>Agaricomycetidae</taxon>
        <taxon>Agaricales</taxon>
        <taxon>Agaricineae</taxon>
        <taxon>Psathyrellaceae</taxon>
        <taxon>Coprinellus</taxon>
    </lineage>
</organism>
<comment type="caution">
    <text evidence="2">The sequence shown here is derived from an EMBL/GenBank/DDBJ whole genome shotgun (WGS) entry which is preliminary data.</text>
</comment>
<sequence>MPEFERNDLVMVRSRKSQLGLFPHHIPDSGPHYVRHVVVPGKLYMLRIPGRLRRNCIYEINQLYHYEPDISTLPPPVPWNPNNFTIREISDHAFCDLFFEMQYCVRFTNLPDDFFDWVFAPRFASIPQMLLDYKAVHGIDDGVAIPPPPAAVDDNEDDDEDMDTPLEQQSATMANTIDLTGSDD</sequence>